<evidence type="ECO:0000313" key="2">
    <source>
        <dbReference type="EMBL" id="EFO14712.1"/>
    </source>
</evidence>
<dbReference type="OrthoDB" id="5774172at2759"/>
<reference evidence="2" key="1">
    <citation type="submission" date="2012-04" db="EMBL/GenBank/DDBJ databases">
        <title>The Genome Sequence of Loa loa.</title>
        <authorList>
            <consortium name="The Broad Institute Genome Sequencing Platform"/>
            <consortium name="Broad Institute Genome Sequencing Center for Infectious Disease"/>
            <person name="Nutman T.B."/>
            <person name="Fink D.L."/>
            <person name="Russ C."/>
            <person name="Young S."/>
            <person name="Zeng Q."/>
            <person name="Gargeya S."/>
            <person name="Alvarado L."/>
            <person name="Berlin A."/>
            <person name="Chapman S.B."/>
            <person name="Chen Z."/>
            <person name="Freedman E."/>
            <person name="Gellesch M."/>
            <person name="Goldberg J."/>
            <person name="Griggs A."/>
            <person name="Gujja S."/>
            <person name="Heilman E.R."/>
            <person name="Heiman D."/>
            <person name="Howarth C."/>
            <person name="Mehta T."/>
            <person name="Neiman D."/>
            <person name="Pearson M."/>
            <person name="Roberts A."/>
            <person name="Saif S."/>
            <person name="Shea T."/>
            <person name="Shenoy N."/>
            <person name="Sisk P."/>
            <person name="Stolte C."/>
            <person name="Sykes S."/>
            <person name="White J."/>
            <person name="Yandava C."/>
            <person name="Haas B."/>
            <person name="Henn M.R."/>
            <person name="Nusbaum C."/>
            <person name="Birren B."/>
        </authorList>
    </citation>
    <scope>NUCLEOTIDE SEQUENCE [LARGE SCALE GENOMIC DNA]</scope>
</reference>
<dbReference type="PANTHER" id="PTHR38612">
    <property type="entry name" value="PROTEIN DCT-5-RELATED"/>
    <property type="match status" value="1"/>
</dbReference>
<feature type="signal peptide" evidence="1">
    <location>
        <begin position="1"/>
        <end position="22"/>
    </location>
</feature>
<evidence type="ECO:0008006" key="3">
    <source>
        <dbReference type="Google" id="ProtNLM"/>
    </source>
</evidence>
<sequence length="161" mass="17942">MLITSHVINNLFLLSLIISIEAGKRTSERCRQLLACTLNKNCLKISYIADQFNASIITKKVYNDVDSSIDFGCIFAFGCMEQCDKCPLCKINREQLLDTLSGSQQSSRNECSILVKCAELCVQQSTSSFVEIKIAYVINALIIASMVHVQDVALLSHDFLH</sequence>
<protein>
    <recommendedName>
        <fullName evidence="3">Saposin B-type domain-containing protein</fullName>
    </recommendedName>
</protein>
<proteinExistence type="predicted"/>
<dbReference type="Pfam" id="PF17266">
    <property type="entry name" value="DUF5332"/>
    <property type="match status" value="1"/>
</dbReference>
<dbReference type="InParanoid" id="A0A1S0TK75"/>
<feature type="chain" id="PRO_5010276352" description="Saposin B-type domain-containing protein" evidence="1">
    <location>
        <begin position="23"/>
        <end position="161"/>
    </location>
</feature>
<dbReference type="RefSeq" id="XP_003149357.1">
    <property type="nucleotide sequence ID" value="XM_003149309.1"/>
</dbReference>
<dbReference type="GeneID" id="9951278"/>
<dbReference type="InterPro" id="IPR035161">
    <property type="entry name" value="DUF5332"/>
</dbReference>
<dbReference type="AlphaFoldDB" id="A0A1S0TK75"/>
<accession>A0A1S0TK75</accession>
<dbReference type="FunCoup" id="A0A1S0TK75">
    <property type="interactions" value="140"/>
</dbReference>
<dbReference type="CTD" id="9951278"/>
<organism evidence="2">
    <name type="scientific">Loa loa</name>
    <name type="common">Eye worm</name>
    <name type="synonym">Filaria loa</name>
    <dbReference type="NCBI Taxonomy" id="7209"/>
    <lineage>
        <taxon>Eukaryota</taxon>
        <taxon>Metazoa</taxon>
        <taxon>Ecdysozoa</taxon>
        <taxon>Nematoda</taxon>
        <taxon>Chromadorea</taxon>
        <taxon>Rhabditida</taxon>
        <taxon>Spirurina</taxon>
        <taxon>Spiruromorpha</taxon>
        <taxon>Filarioidea</taxon>
        <taxon>Onchocercidae</taxon>
        <taxon>Loa</taxon>
    </lineage>
</organism>
<gene>
    <name evidence="2" type="ORF">LOAG_13804</name>
</gene>
<dbReference type="PANTHER" id="PTHR38612:SF1">
    <property type="entry name" value="PROTEIN CBG06620"/>
    <property type="match status" value="1"/>
</dbReference>
<name>A0A1S0TK75_LOALO</name>
<evidence type="ECO:0000256" key="1">
    <source>
        <dbReference type="SAM" id="SignalP"/>
    </source>
</evidence>
<dbReference type="KEGG" id="loa:LOAG_13804"/>
<dbReference type="EMBL" id="JH712362">
    <property type="protein sequence ID" value="EFO14712.1"/>
    <property type="molecule type" value="Genomic_DNA"/>
</dbReference>
<keyword evidence="1" id="KW-0732">Signal</keyword>